<evidence type="ECO:0000256" key="2">
    <source>
        <dbReference type="ARBA" id="ARBA00010072"/>
    </source>
</evidence>
<dbReference type="PANTHER" id="PTHR30614:SF35">
    <property type="entry name" value="ABC TRANSPORTER PERMEASE PROTEIN"/>
    <property type="match status" value="1"/>
</dbReference>
<dbReference type="NCBIfam" id="TIGR01726">
    <property type="entry name" value="HEQRo_perm_3TM"/>
    <property type="match status" value="1"/>
</dbReference>
<reference evidence="10 11" key="1">
    <citation type="submission" date="2020-08" db="EMBL/GenBank/DDBJ databases">
        <title>Genomic Encyclopedia of Type Strains, Phase IV (KMG-IV): sequencing the most valuable type-strain genomes for metagenomic binning, comparative biology and taxonomic classification.</title>
        <authorList>
            <person name="Goeker M."/>
        </authorList>
    </citation>
    <scope>NUCLEOTIDE SEQUENCE [LARGE SCALE GENOMIC DNA]</scope>
    <source>
        <strain evidence="10 11">DSM 26575</strain>
    </source>
</reference>
<dbReference type="EMBL" id="JACIDW010000001">
    <property type="protein sequence ID" value="MBB3963027.1"/>
    <property type="molecule type" value="Genomic_DNA"/>
</dbReference>
<dbReference type="PANTHER" id="PTHR30614">
    <property type="entry name" value="MEMBRANE COMPONENT OF AMINO ACID ABC TRANSPORTER"/>
    <property type="match status" value="1"/>
</dbReference>
<dbReference type="Proteomes" id="UP000582090">
    <property type="component" value="Unassembled WGS sequence"/>
</dbReference>
<comment type="subcellular location">
    <subcellularLocation>
        <location evidence="1">Cell inner membrane</location>
        <topology evidence="1">Multi-pass membrane protein</topology>
    </subcellularLocation>
    <subcellularLocation>
        <location evidence="8">Cell membrane</location>
        <topology evidence="8">Multi-pass membrane protein</topology>
    </subcellularLocation>
</comment>
<dbReference type="InterPro" id="IPR043429">
    <property type="entry name" value="ArtM/GltK/GlnP/TcyL/YhdX-like"/>
</dbReference>
<dbReference type="GO" id="GO:0043190">
    <property type="term" value="C:ATP-binding cassette (ABC) transporter complex"/>
    <property type="evidence" value="ECO:0007669"/>
    <property type="project" value="InterPro"/>
</dbReference>
<evidence type="ECO:0000256" key="8">
    <source>
        <dbReference type="RuleBase" id="RU363032"/>
    </source>
</evidence>
<feature type="transmembrane region" description="Helical" evidence="8">
    <location>
        <begin position="190"/>
        <end position="217"/>
    </location>
</feature>
<evidence type="ECO:0000256" key="3">
    <source>
        <dbReference type="ARBA" id="ARBA00022448"/>
    </source>
</evidence>
<keyword evidence="11" id="KW-1185">Reference proteome</keyword>
<evidence type="ECO:0000313" key="10">
    <source>
        <dbReference type="EMBL" id="MBB3963027.1"/>
    </source>
</evidence>
<dbReference type="Pfam" id="PF00528">
    <property type="entry name" value="BPD_transp_1"/>
    <property type="match status" value="1"/>
</dbReference>
<evidence type="ECO:0000313" key="11">
    <source>
        <dbReference type="Proteomes" id="UP000582090"/>
    </source>
</evidence>
<keyword evidence="7 8" id="KW-0472">Membrane</keyword>
<proteinExistence type="inferred from homology"/>
<keyword evidence="6 8" id="KW-1133">Transmembrane helix</keyword>
<evidence type="ECO:0000256" key="5">
    <source>
        <dbReference type="ARBA" id="ARBA00022692"/>
    </source>
</evidence>
<dbReference type="InterPro" id="IPR010065">
    <property type="entry name" value="AA_ABC_transptr_permease_3TM"/>
</dbReference>
<keyword evidence="4" id="KW-1003">Cell membrane</keyword>
<comment type="similarity">
    <text evidence="2">Belongs to the binding-protein-dependent transport system permease family. HisMQ subfamily.</text>
</comment>
<organism evidence="10 11">
    <name type="scientific">Rhizobium metallidurans</name>
    <dbReference type="NCBI Taxonomy" id="1265931"/>
    <lineage>
        <taxon>Bacteria</taxon>
        <taxon>Pseudomonadati</taxon>
        <taxon>Pseudomonadota</taxon>
        <taxon>Alphaproteobacteria</taxon>
        <taxon>Hyphomicrobiales</taxon>
        <taxon>Rhizobiaceae</taxon>
        <taxon>Rhizobium/Agrobacterium group</taxon>
        <taxon>Rhizobium</taxon>
    </lineage>
</organism>
<dbReference type="GO" id="GO:0022857">
    <property type="term" value="F:transmembrane transporter activity"/>
    <property type="evidence" value="ECO:0007669"/>
    <property type="project" value="InterPro"/>
</dbReference>
<evidence type="ECO:0000256" key="7">
    <source>
        <dbReference type="ARBA" id="ARBA00023136"/>
    </source>
</evidence>
<protein>
    <submittedName>
        <fullName evidence="10">Polar amino acid transport system permease protein</fullName>
    </submittedName>
</protein>
<name>A0A7W6G9K5_9HYPH</name>
<dbReference type="PROSITE" id="PS50928">
    <property type="entry name" value="ABC_TM1"/>
    <property type="match status" value="1"/>
</dbReference>
<dbReference type="GO" id="GO:0006865">
    <property type="term" value="P:amino acid transport"/>
    <property type="evidence" value="ECO:0007669"/>
    <property type="project" value="TreeGrafter"/>
</dbReference>
<dbReference type="InterPro" id="IPR000515">
    <property type="entry name" value="MetI-like"/>
</dbReference>
<dbReference type="SUPFAM" id="SSF161098">
    <property type="entry name" value="MetI-like"/>
    <property type="match status" value="1"/>
</dbReference>
<feature type="transmembrane region" description="Helical" evidence="8">
    <location>
        <begin position="66"/>
        <end position="83"/>
    </location>
</feature>
<evidence type="ECO:0000256" key="4">
    <source>
        <dbReference type="ARBA" id="ARBA00022475"/>
    </source>
</evidence>
<accession>A0A7W6G9K5</accession>
<feature type="transmembrane region" description="Helical" evidence="8">
    <location>
        <begin position="20"/>
        <end position="45"/>
    </location>
</feature>
<evidence type="ECO:0000259" key="9">
    <source>
        <dbReference type="PROSITE" id="PS50928"/>
    </source>
</evidence>
<keyword evidence="5 8" id="KW-0812">Transmembrane</keyword>
<sequence>MQYQFDFGALLPYWQDFLSGALTTIEITLFSVIIGMGIGVACAIARRSNSAILRGIVSVYIETVRNTPFIVQIFFIFFGLSSIGFRLPIIAASVFAMVINVGAYTAEIVRAGMDSIHPSQIEAAEALGLSKFQIYRDIILLPAIERVYPSLSSQFILMMLSTSICSQISAEELTGIANNIQSNTFRSLETYFVVALLYIAITYLMRAAFFGLGLVAFPRRRRLGLGV</sequence>
<feature type="domain" description="ABC transmembrane type-1" evidence="9">
    <location>
        <begin position="21"/>
        <end position="209"/>
    </location>
</feature>
<dbReference type="RefSeq" id="WP_183898713.1">
    <property type="nucleotide sequence ID" value="NZ_JACIDW010000001.1"/>
</dbReference>
<evidence type="ECO:0000256" key="6">
    <source>
        <dbReference type="ARBA" id="ARBA00022989"/>
    </source>
</evidence>
<dbReference type="CDD" id="cd06261">
    <property type="entry name" value="TM_PBP2"/>
    <property type="match status" value="1"/>
</dbReference>
<dbReference type="AlphaFoldDB" id="A0A7W6G9K5"/>
<keyword evidence="3 8" id="KW-0813">Transport</keyword>
<evidence type="ECO:0000256" key="1">
    <source>
        <dbReference type="ARBA" id="ARBA00004429"/>
    </source>
</evidence>
<gene>
    <name evidence="10" type="ORF">GGQ67_000645</name>
</gene>
<dbReference type="Gene3D" id="1.10.3720.10">
    <property type="entry name" value="MetI-like"/>
    <property type="match status" value="1"/>
</dbReference>
<dbReference type="InterPro" id="IPR035906">
    <property type="entry name" value="MetI-like_sf"/>
</dbReference>
<comment type="caution">
    <text evidence="10">The sequence shown here is derived from an EMBL/GenBank/DDBJ whole genome shotgun (WGS) entry which is preliminary data.</text>
</comment>
<feature type="transmembrane region" description="Helical" evidence="8">
    <location>
        <begin position="89"/>
        <end position="109"/>
    </location>
</feature>